<comment type="caution">
    <text evidence="2">The sequence shown here is derived from an EMBL/GenBank/DDBJ whole genome shotgun (WGS) entry which is preliminary data.</text>
</comment>
<evidence type="ECO:0000313" key="2">
    <source>
        <dbReference type="EMBL" id="CAI9588615.1"/>
    </source>
</evidence>
<evidence type="ECO:0000313" key="3">
    <source>
        <dbReference type="Proteomes" id="UP001162483"/>
    </source>
</evidence>
<protein>
    <submittedName>
        <fullName evidence="2">Uncharacterized protein</fullName>
    </submittedName>
</protein>
<reference evidence="2" key="1">
    <citation type="submission" date="2023-05" db="EMBL/GenBank/DDBJ databases">
        <authorList>
            <person name="Stuckert A."/>
        </authorList>
    </citation>
    <scope>NUCLEOTIDE SEQUENCE</scope>
</reference>
<gene>
    <name evidence="2" type="ORF">SPARVUS_LOCUS10768796</name>
</gene>
<sequence>GHSRCTDQGTQSTGGGGNPSYWAQQVYRPGNTAHRWWKPLILGIANVQTWEHSPQVVGTPHNGHSKCADLGTQPTGGGNPS</sequence>
<evidence type="ECO:0000256" key="1">
    <source>
        <dbReference type="SAM" id="MobiDB-lite"/>
    </source>
</evidence>
<feature type="non-terminal residue" evidence="2">
    <location>
        <position position="1"/>
    </location>
</feature>
<feature type="region of interest" description="Disordered" evidence="1">
    <location>
        <begin position="54"/>
        <end position="81"/>
    </location>
</feature>
<organism evidence="2 3">
    <name type="scientific">Staurois parvus</name>
    <dbReference type="NCBI Taxonomy" id="386267"/>
    <lineage>
        <taxon>Eukaryota</taxon>
        <taxon>Metazoa</taxon>
        <taxon>Chordata</taxon>
        <taxon>Craniata</taxon>
        <taxon>Vertebrata</taxon>
        <taxon>Euteleostomi</taxon>
        <taxon>Amphibia</taxon>
        <taxon>Batrachia</taxon>
        <taxon>Anura</taxon>
        <taxon>Neobatrachia</taxon>
        <taxon>Ranoidea</taxon>
        <taxon>Ranidae</taxon>
        <taxon>Staurois</taxon>
    </lineage>
</organism>
<proteinExistence type="predicted"/>
<dbReference type="Proteomes" id="UP001162483">
    <property type="component" value="Unassembled WGS sequence"/>
</dbReference>
<accession>A0ABN9EXK8</accession>
<feature type="region of interest" description="Disordered" evidence="1">
    <location>
        <begin position="1"/>
        <end position="24"/>
    </location>
</feature>
<keyword evidence="3" id="KW-1185">Reference proteome</keyword>
<name>A0ABN9EXK8_9NEOB</name>
<dbReference type="EMBL" id="CATNWA010015972">
    <property type="protein sequence ID" value="CAI9588615.1"/>
    <property type="molecule type" value="Genomic_DNA"/>
</dbReference>